<dbReference type="Proteomes" id="UP000011116">
    <property type="component" value="Chromosome 4H"/>
</dbReference>
<dbReference type="Gramene" id="HORVU.MOREX.r3.4HG0396440.1">
    <property type="protein sequence ID" value="HORVU.MOREX.r3.4HG0396440.1"/>
    <property type="gene ID" value="HORVU.MOREX.r3.4HG0396440"/>
</dbReference>
<feature type="coiled-coil region" evidence="1">
    <location>
        <begin position="87"/>
        <end position="114"/>
    </location>
</feature>
<accession>A0A8I6YIM8</accession>
<keyword evidence="1" id="KW-0175">Coiled coil</keyword>
<organism evidence="3 4">
    <name type="scientific">Hordeum vulgare subsp. vulgare</name>
    <name type="common">Domesticated barley</name>
    <dbReference type="NCBI Taxonomy" id="112509"/>
    <lineage>
        <taxon>Eukaryota</taxon>
        <taxon>Viridiplantae</taxon>
        <taxon>Streptophyta</taxon>
        <taxon>Embryophyta</taxon>
        <taxon>Tracheophyta</taxon>
        <taxon>Spermatophyta</taxon>
        <taxon>Magnoliopsida</taxon>
        <taxon>Liliopsida</taxon>
        <taxon>Poales</taxon>
        <taxon>Poaceae</taxon>
        <taxon>BOP clade</taxon>
        <taxon>Pooideae</taxon>
        <taxon>Triticodae</taxon>
        <taxon>Triticeae</taxon>
        <taxon>Hordeinae</taxon>
        <taxon>Hordeum</taxon>
    </lineage>
</organism>
<dbReference type="InterPro" id="IPR002487">
    <property type="entry name" value="TF_Kbox"/>
</dbReference>
<dbReference type="EnsemblPlants" id="HORVU.MOREX.r3.4HG0396440.1">
    <property type="protein sequence ID" value="HORVU.MOREX.r3.4HG0396440.1"/>
    <property type="gene ID" value="HORVU.MOREX.r3.4HG0396440"/>
</dbReference>
<dbReference type="GO" id="GO:0005634">
    <property type="term" value="C:nucleus"/>
    <property type="evidence" value="ECO:0007669"/>
    <property type="project" value="InterPro"/>
</dbReference>
<dbReference type="GO" id="GO:0003700">
    <property type="term" value="F:DNA-binding transcription factor activity"/>
    <property type="evidence" value="ECO:0007669"/>
    <property type="project" value="InterPro"/>
</dbReference>
<evidence type="ECO:0000313" key="3">
    <source>
        <dbReference type="EnsemblPlants" id="HORVU.MOREX.r3.4HG0396440.1"/>
    </source>
</evidence>
<keyword evidence="4" id="KW-1185">Reference proteome</keyword>
<proteinExistence type="predicted"/>
<evidence type="ECO:0000256" key="1">
    <source>
        <dbReference type="SAM" id="Coils"/>
    </source>
</evidence>
<dbReference type="PROSITE" id="PS51297">
    <property type="entry name" value="K_BOX"/>
    <property type="match status" value="1"/>
</dbReference>
<dbReference type="Pfam" id="PF01486">
    <property type="entry name" value="K-box"/>
    <property type="match status" value="1"/>
</dbReference>
<dbReference type="SMR" id="A0A8I6YIM8"/>
<evidence type="ECO:0000313" key="4">
    <source>
        <dbReference type="Proteomes" id="UP000011116"/>
    </source>
</evidence>
<dbReference type="AlphaFoldDB" id="A0A8I6YIM8"/>
<sequence>MYRTLERYRTCSYNSPEETPPEENEINYHQYLKLKTKLEYLESSQRNILGGDLGPLGMKEIEQIENQIYISLKNIRTRKHKVLLDELFDLKSKEQELQDQNKDLRKKLQDMSCAKNALHRAWQDGGQSSSNGNAIDTTYPGFAQHPETEHDSMQLGYNNQAYMDQPNNNEGMTSQRLDGLGSSAGWI</sequence>
<reference evidence="4" key="1">
    <citation type="journal article" date="2012" name="Nature">
        <title>A physical, genetic and functional sequence assembly of the barley genome.</title>
        <authorList>
            <consortium name="The International Barley Genome Sequencing Consortium"/>
            <person name="Mayer K.F."/>
            <person name="Waugh R."/>
            <person name="Brown J.W."/>
            <person name="Schulman A."/>
            <person name="Langridge P."/>
            <person name="Platzer M."/>
            <person name="Fincher G.B."/>
            <person name="Muehlbauer G.J."/>
            <person name="Sato K."/>
            <person name="Close T.J."/>
            <person name="Wise R.P."/>
            <person name="Stein N."/>
        </authorList>
    </citation>
    <scope>NUCLEOTIDE SEQUENCE [LARGE SCALE GENOMIC DNA]</scope>
    <source>
        <strain evidence="4">cv. Morex</strain>
    </source>
</reference>
<feature type="domain" description="K-box" evidence="2">
    <location>
        <begin position="24"/>
        <end position="114"/>
    </location>
</feature>
<reference evidence="3" key="3">
    <citation type="submission" date="2022-01" db="UniProtKB">
        <authorList>
            <consortium name="EnsemblPlants"/>
        </authorList>
    </citation>
    <scope>IDENTIFICATION</scope>
    <source>
        <strain evidence="3">subsp. vulgare</strain>
    </source>
</reference>
<protein>
    <recommendedName>
        <fullName evidence="2">K-box domain-containing protein</fullName>
    </recommendedName>
</protein>
<reference evidence="3" key="2">
    <citation type="submission" date="2020-10" db="EMBL/GenBank/DDBJ databases">
        <authorList>
            <person name="Scholz U."/>
            <person name="Mascher M."/>
            <person name="Fiebig A."/>
        </authorList>
    </citation>
    <scope>NUCLEOTIDE SEQUENCE [LARGE SCALE GENOMIC DNA]</scope>
    <source>
        <strain evidence="3">cv. Morex</strain>
    </source>
</reference>
<name>A0A8I6YIM8_HORVV</name>
<evidence type="ECO:0000259" key="2">
    <source>
        <dbReference type="PROSITE" id="PS51297"/>
    </source>
</evidence>